<evidence type="ECO:0000256" key="2">
    <source>
        <dbReference type="ARBA" id="ARBA00023445"/>
    </source>
</evidence>
<keyword evidence="5" id="KW-1185">Reference proteome</keyword>
<dbReference type="InterPro" id="IPR050425">
    <property type="entry name" value="NAD(P)_dehydrat-like"/>
</dbReference>
<dbReference type="GO" id="GO:0016616">
    <property type="term" value="F:oxidoreductase activity, acting on the CH-OH group of donors, NAD or NADP as acceptor"/>
    <property type="evidence" value="ECO:0007669"/>
    <property type="project" value="TreeGrafter"/>
</dbReference>
<sequence length="344" mass="37687">MTRETILITGASGFIATHVVNAFLRAGYAVRGTVRSEEKAAKVHRTFSEYSERLSFVIVPDIAQPYAFDEAVQGVVGVIHTACPFKAEVEDKERDLLQPSVLGTFNILNSIQKYAPQVRRVVETSSFAGMLDISKGNWPGHVYSEADWNPMTYAEATNANTPDIATYCAGKAMAERAAWDFMARENPPFDLVTICPPCVYGPNANATADLVKLNTSSAEIYQLMSPMSKPSDPLPPPVVWVWVDVRDVAEAHLKAFEVPEAGGQRFLVSAGNHSSQKIADILRDHVAEVQDRVPLGKPHSGMGGREVYGVDASKSEKVLGLRYHPLEETVVDAARAFLRLEQVV</sequence>
<dbReference type="Gene3D" id="3.40.50.720">
    <property type="entry name" value="NAD(P)-binding Rossmann-like Domain"/>
    <property type="match status" value="1"/>
</dbReference>
<dbReference type="FunFam" id="3.40.50.720:FF:000191">
    <property type="entry name" value="Methylglyoxal reductase (NADPH-dependent)"/>
    <property type="match status" value="1"/>
</dbReference>
<accession>A0A5N6U8C8</accession>
<keyword evidence="1" id="KW-0560">Oxidoreductase</keyword>
<dbReference type="SUPFAM" id="SSF51735">
    <property type="entry name" value="NAD(P)-binding Rossmann-fold domains"/>
    <property type="match status" value="1"/>
</dbReference>
<dbReference type="Proteomes" id="UP000325780">
    <property type="component" value="Unassembled WGS sequence"/>
</dbReference>
<protein>
    <recommendedName>
        <fullName evidence="3">NAD-dependent epimerase/dehydratase domain-containing protein</fullName>
    </recommendedName>
</protein>
<dbReference type="PANTHER" id="PTHR10366">
    <property type="entry name" value="NAD DEPENDENT EPIMERASE/DEHYDRATASE"/>
    <property type="match status" value="1"/>
</dbReference>
<evidence type="ECO:0000259" key="3">
    <source>
        <dbReference type="Pfam" id="PF01370"/>
    </source>
</evidence>
<dbReference type="OrthoDB" id="2735536at2759"/>
<dbReference type="InterPro" id="IPR001509">
    <property type="entry name" value="Epimerase_deHydtase"/>
</dbReference>
<evidence type="ECO:0000313" key="4">
    <source>
        <dbReference type="EMBL" id="KAE8154893.1"/>
    </source>
</evidence>
<gene>
    <name evidence="4" type="ORF">BDV25DRAFT_135536</name>
</gene>
<feature type="domain" description="NAD-dependent epimerase/dehydratase" evidence="3">
    <location>
        <begin position="6"/>
        <end position="264"/>
    </location>
</feature>
<dbReference type="EMBL" id="ML742026">
    <property type="protein sequence ID" value="KAE8154893.1"/>
    <property type="molecule type" value="Genomic_DNA"/>
</dbReference>
<dbReference type="InterPro" id="IPR036291">
    <property type="entry name" value="NAD(P)-bd_dom_sf"/>
</dbReference>
<evidence type="ECO:0000256" key="1">
    <source>
        <dbReference type="ARBA" id="ARBA00023002"/>
    </source>
</evidence>
<organism evidence="4 5">
    <name type="scientific">Aspergillus avenaceus</name>
    <dbReference type="NCBI Taxonomy" id="36643"/>
    <lineage>
        <taxon>Eukaryota</taxon>
        <taxon>Fungi</taxon>
        <taxon>Dikarya</taxon>
        <taxon>Ascomycota</taxon>
        <taxon>Pezizomycotina</taxon>
        <taxon>Eurotiomycetes</taxon>
        <taxon>Eurotiomycetidae</taxon>
        <taxon>Eurotiales</taxon>
        <taxon>Aspergillaceae</taxon>
        <taxon>Aspergillus</taxon>
        <taxon>Aspergillus subgen. Circumdati</taxon>
    </lineage>
</organism>
<proteinExistence type="inferred from homology"/>
<dbReference type="Pfam" id="PF01370">
    <property type="entry name" value="Epimerase"/>
    <property type="match status" value="1"/>
</dbReference>
<dbReference type="AlphaFoldDB" id="A0A5N6U8C8"/>
<name>A0A5N6U8C8_ASPAV</name>
<dbReference type="PANTHER" id="PTHR10366:SF564">
    <property type="entry name" value="STEROL-4-ALPHA-CARBOXYLATE 3-DEHYDROGENASE, DECARBOXYLATING"/>
    <property type="match status" value="1"/>
</dbReference>
<comment type="similarity">
    <text evidence="2">Belongs to the NAD(P)-dependent epimerase/dehydratase family. Dihydroflavonol-4-reductase subfamily.</text>
</comment>
<evidence type="ECO:0000313" key="5">
    <source>
        <dbReference type="Proteomes" id="UP000325780"/>
    </source>
</evidence>
<reference evidence="4 5" key="1">
    <citation type="submission" date="2019-04" db="EMBL/GenBank/DDBJ databases">
        <title>Friends and foes A comparative genomics study of 23 Aspergillus species from section Flavi.</title>
        <authorList>
            <consortium name="DOE Joint Genome Institute"/>
            <person name="Kjaerbolling I."/>
            <person name="Vesth T."/>
            <person name="Frisvad J.C."/>
            <person name="Nybo J.L."/>
            <person name="Theobald S."/>
            <person name="Kildgaard S."/>
            <person name="Isbrandt T."/>
            <person name="Kuo A."/>
            <person name="Sato A."/>
            <person name="Lyhne E.K."/>
            <person name="Kogle M.E."/>
            <person name="Wiebenga A."/>
            <person name="Kun R.S."/>
            <person name="Lubbers R.J."/>
            <person name="Makela M.R."/>
            <person name="Barry K."/>
            <person name="Chovatia M."/>
            <person name="Clum A."/>
            <person name="Daum C."/>
            <person name="Haridas S."/>
            <person name="He G."/>
            <person name="LaButti K."/>
            <person name="Lipzen A."/>
            <person name="Mondo S."/>
            <person name="Riley R."/>
            <person name="Salamov A."/>
            <person name="Simmons B.A."/>
            <person name="Magnuson J.K."/>
            <person name="Henrissat B."/>
            <person name="Mortensen U.H."/>
            <person name="Larsen T.O."/>
            <person name="Devries R.P."/>
            <person name="Grigoriev I.V."/>
            <person name="Machida M."/>
            <person name="Baker S.E."/>
            <person name="Andersen M.R."/>
        </authorList>
    </citation>
    <scope>NUCLEOTIDE SEQUENCE [LARGE SCALE GENOMIC DNA]</scope>
    <source>
        <strain evidence="4 5">IBT 18842</strain>
    </source>
</reference>